<dbReference type="PANTHER" id="PTHR46147">
    <property type="entry name" value="HISTONE-LYSINE N-METHYLTRANSFERASE ASH1"/>
    <property type="match status" value="1"/>
</dbReference>
<dbReference type="GO" id="GO:0006355">
    <property type="term" value="P:regulation of DNA-templated transcription"/>
    <property type="evidence" value="ECO:0007669"/>
    <property type="project" value="TreeGrafter"/>
</dbReference>
<dbReference type="PANTHER" id="PTHR46147:SF3">
    <property type="entry name" value="HISTONE-LYSINE N-METHYLTRANSFERASE ASH1"/>
    <property type="match status" value="1"/>
</dbReference>
<gene>
    <name evidence="4" type="ORF">GSTENG00033930001</name>
</gene>
<comment type="subcellular location">
    <subcellularLocation>
        <location evidence="1">Nucleus</location>
    </subcellularLocation>
</comment>
<dbReference type="KEGG" id="tng:GSTEN00033930G001"/>
<feature type="compositionally biased region" description="Basic and acidic residues" evidence="3">
    <location>
        <begin position="383"/>
        <end position="392"/>
    </location>
</feature>
<dbReference type="AlphaFoldDB" id="Q4RID5"/>
<accession>Q4RID5</accession>
<feature type="compositionally biased region" description="Basic and acidic residues" evidence="3">
    <location>
        <begin position="157"/>
        <end position="183"/>
    </location>
</feature>
<keyword evidence="2" id="KW-0539">Nucleus</keyword>
<comment type="caution">
    <text evidence="4">The sequence shown here is derived from an EMBL/GenBank/DDBJ whole genome shotgun (WGS) entry which is preliminary data.</text>
</comment>
<reference evidence="4" key="2">
    <citation type="submission" date="2004-02" db="EMBL/GenBank/DDBJ databases">
        <authorList>
            <consortium name="Genoscope"/>
            <consortium name="Whitehead Institute Centre for Genome Research"/>
        </authorList>
    </citation>
    <scope>NUCLEOTIDE SEQUENCE</scope>
</reference>
<protein>
    <submittedName>
        <fullName evidence="4">(spotted green pufferfish) hypothetical protein</fullName>
    </submittedName>
</protein>
<organism evidence="4">
    <name type="scientific">Tetraodon nigroviridis</name>
    <name type="common">Spotted green pufferfish</name>
    <name type="synonym">Chelonodon nigroviridis</name>
    <dbReference type="NCBI Taxonomy" id="99883"/>
    <lineage>
        <taxon>Eukaryota</taxon>
        <taxon>Metazoa</taxon>
        <taxon>Chordata</taxon>
        <taxon>Craniata</taxon>
        <taxon>Vertebrata</taxon>
        <taxon>Euteleostomi</taxon>
        <taxon>Actinopterygii</taxon>
        <taxon>Neopterygii</taxon>
        <taxon>Teleostei</taxon>
        <taxon>Neoteleostei</taxon>
        <taxon>Acanthomorphata</taxon>
        <taxon>Eupercaria</taxon>
        <taxon>Tetraodontiformes</taxon>
        <taxon>Tetradontoidea</taxon>
        <taxon>Tetraodontidae</taxon>
        <taxon>Tetraodon</taxon>
    </lineage>
</organism>
<feature type="region of interest" description="Disordered" evidence="3">
    <location>
        <begin position="1"/>
        <end position="33"/>
    </location>
</feature>
<dbReference type="EMBL" id="CAAE01015044">
    <property type="protein sequence ID" value="CAG11847.1"/>
    <property type="molecule type" value="Genomic_DNA"/>
</dbReference>
<evidence type="ECO:0000256" key="3">
    <source>
        <dbReference type="SAM" id="MobiDB-lite"/>
    </source>
</evidence>
<evidence type="ECO:0000256" key="1">
    <source>
        <dbReference type="ARBA" id="ARBA00004123"/>
    </source>
</evidence>
<feature type="region of interest" description="Disordered" evidence="3">
    <location>
        <begin position="99"/>
        <end position="237"/>
    </location>
</feature>
<proteinExistence type="predicted"/>
<sequence length="428" mass="47696">MGGVLSRESPWLCEKGNNSLSPAAPAVPTPPPLSAERYKHTALTSLGLGSSHLSSFGGGWSGLGQNWTKFGGLGAAGFGSTNPSWRSFSGERNAGLHSAWRGWDQHRSTAPDNSEEEVNKRRPGRPRKRPLPSAFSTPQHSSAVPPVSPDLFPCHSHGADGREGGARQEDRGPERSREELESRARKRKKRKHGDSPYHQSADEDTPPECYSPSEDDEAPSQQAAFQEEEEKADGPPRKTYLVAGLYSDDYKTADPPSQSQEMCGESVEYTPGEHDYSLLPAPIHVGKYLRLKRIHFQLPYDVMWQWQHDQKENSGDISSLFPHLNMELLSSERYAGNVPIPRCHRRCLTRLCVYVCAGQELCRETPRVPPEELGACQRQTDPPQDREREGHGGRGRGLAASVQRWIQWGRQPHQVRSMKQVCVLVLFL</sequence>
<feature type="region of interest" description="Disordered" evidence="3">
    <location>
        <begin position="372"/>
        <end position="398"/>
    </location>
</feature>
<evidence type="ECO:0000313" key="4">
    <source>
        <dbReference type="EMBL" id="CAG11847.1"/>
    </source>
</evidence>
<dbReference type="GO" id="GO:0042800">
    <property type="term" value="F:histone H3K4 methyltransferase activity"/>
    <property type="evidence" value="ECO:0007669"/>
    <property type="project" value="TreeGrafter"/>
</dbReference>
<feature type="compositionally biased region" description="Basic residues" evidence="3">
    <location>
        <begin position="121"/>
        <end position="130"/>
    </location>
</feature>
<dbReference type="OrthoDB" id="8939174at2759"/>
<evidence type="ECO:0000256" key="2">
    <source>
        <dbReference type="ARBA" id="ARBA00023242"/>
    </source>
</evidence>
<dbReference type="GO" id="GO:0005654">
    <property type="term" value="C:nucleoplasm"/>
    <property type="evidence" value="ECO:0007669"/>
    <property type="project" value="TreeGrafter"/>
</dbReference>
<name>Q4RID5_TETNG</name>
<reference evidence="4" key="1">
    <citation type="journal article" date="2004" name="Nature">
        <title>Genome duplication in the teleost fish Tetraodon nigroviridis reveals the early vertebrate proto-karyotype.</title>
        <authorList>
            <person name="Jaillon O."/>
            <person name="Aury J.-M."/>
            <person name="Brunet F."/>
            <person name="Petit J.-L."/>
            <person name="Stange-Thomann N."/>
            <person name="Mauceli E."/>
            <person name="Bouneau L."/>
            <person name="Fischer C."/>
            <person name="Ozouf-Costaz C."/>
            <person name="Bernot A."/>
            <person name="Nicaud S."/>
            <person name="Jaffe D."/>
            <person name="Fisher S."/>
            <person name="Lutfalla G."/>
            <person name="Dossat C."/>
            <person name="Segurens B."/>
            <person name="Dasilva C."/>
            <person name="Salanoubat M."/>
            <person name="Levy M."/>
            <person name="Boudet N."/>
            <person name="Castellano S."/>
            <person name="Anthouard V."/>
            <person name="Jubin C."/>
            <person name="Castelli V."/>
            <person name="Katinka M."/>
            <person name="Vacherie B."/>
            <person name="Biemont C."/>
            <person name="Skalli Z."/>
            <person name="Cattolico L."/>
            <person name="Poulain J."/>
            <person name="De Berardinis V."/>
            <person name="Cruaud C."/>
            <person name="Duprat S."/>
            <person name="Brottier P."/>
            <person name="Coutanceau J.-P."/>
            <person name="Gouzy J."/>
            <person name="Parra G."/>
            <person name="Lardier G."/>
            <person name="Chapple C."/>
            <person name="McKernan K.J."/>
            <person name="McEwan P."/>
            <person name="Bosak S."/>
            <person name="Kellis M."/>
            <person name="Volff J.-N."/>
            <person name="Guigo R."/>
            <person name="Zody M.C."/>
            <person name="Mesirov J."/>
            <person name="Lindblad-Toh K."/>
            <person name="Birren B."/>
            <person name="Nusbaum C."/>
            <person name="Kahn D."/>
            <person name="Robinson-Rechavi M."/>
            <person name="Laudet V."/>
            <person name="Schachter V."/>
            <person name="Quetier F."/>
            <person name="Saurin W."/>
            <person name="Scarpelli C."/>
            <person name="Wincker P."/>
            <person name="Lander E.S."/>
            <person name="Weissenbach J."/>
            <person name="Roest Crollius H."/>
        </authorList>
    </citation>
    <scope>NUCLEOTIDE SEQUENCE [LARGE SCALE GENOMIC DNA]</scope>
</reference>